<comment type="similarity">
    <text evidence="1">Belongs to the STXBP/unc-18/SEC1 family.</text>
</comment>
<dbReference type="InterPro" id="IPR001619">
    <property type="entry name" value="Sec1-like"/>
</dbReference>
<organism evidence="3 4">
    <name type="scientific">Hymenoscyphus fraxineus</name>
    <dbReference type="NCBI Taxonomy" id="746836"/>
    <lineage>
        <taxon>Eukaryota</taxon>
        <taxon>Fungi</taxon>
        <taxon>Dikarya</taxon>
        <taxon>Ascomycota</taxon>
        <taxon>Pezizomycotina</taxon>
        <taxon>Leotiomycetes</taxon>
        <taxon>Helotiales</taxon>
        <taxon>Helotiaceae</taxon>
        <taxon>Hymenoscyphus</taxon>
    </lineage>
</organism>
<dbReference type="PIRSF" id="PIRSF005715">
    <property type="entry name" value="VPS45_Sec1"/>
    <property type="match status" value="1"/>
</dbReference>
<dbReference type="AlphaFoldDB" id="A0A9N9PIQ8"/>
<reference evidence="3" key="1">
    <citation type="submission" date="2021-07" db="EMBL/GenBank/DDBJ databases">
        <authorList>
            <person name="Durling M."/>
        </authorList>
    </citation>
    <scope>NUCLEOTIDE SEQUENCE</scope>
</reference>
<evidence type="ECO:0000313" key="3">
    <source>
        <dbReference type="EMBL" id="CAG8954784.1"/>
    </source>
</evidence>
<dbReference type="EMBL" id="CAJVRL010000057">
    <property type="protein sequence ID" value="CAG8954784.1"/>
    <property type="molecule type" value="Genomic_DNA"/>
</dbReference>
<dbReference type="PANTHER" id="PTHR11679">
    <property type="entry name" value="VESICLE PROTEIN SORTING-ASSOCIATED"/>
    <property type="match status" value="1"/>
</dbReference>
<evidence type="ECO:0008006" key="5">
    <source>
        <dbReference type="Google" id="ProtNLM"/>
    </source>
</evidence>
<feature type="region of interest" description="Disordered" evidence="2">
    <location>
        <begin position="623"/>
        <end position="745"/>
    </location>
</feature>
<feature type="compositionally biased region" description="Basic residues" evidence="2">
    <location>
        <begin position="732"/>
        <end position="745"/>
    </location>
</feature>
<dbReference type="Proteomes" id="UP000696280">
    <property type="component" value="Unassembled WGS sequence"/>
</dbReference>
<dbReference type="GO" id="GO:0016192">
    <property type="term" value="P:vesicle-mediated transport"/>
    <property type="evidence" value="ECO:0007669"/>
    <property type="project" value="InterPro"/>
</dbReference>
<sequence>MGLSMIREQREIILSTIKAITRGDWKVLVIDEYSKKILDNAVKEDDILNENIANIEKIEDRRQMSPDMDAIYLISPKSHIVDCLMADFERHRYKRSYLVWTSLLEPRIRDRIDRSDMAKAQIAGFQTISVNFFPRESNLITFRDPHSFQLLYNPTCSSLVQGHVFELAKQIVDCVVALGENPKVRFFQPRPFIPRTPTDQDQYGPRILSGYLAQVVQDELDLYMRYNPDFPPPSNRPQGVLLIADRSFDLMAPLLHEFTYQAMAHDLLPIKEGEKVMYTTVVNEGTGAQEEKDMEIGEKDKIWVENRHRHMKDTIEKLMGDFQKFIDENPHFTNAEGDATSLNAIKDMLAGLPQFQELKEAYSLHLSMAQECMNIFEKHKLPDLALVEQTLATGLDEDFRKPKNMADQVVRMLDDPSVGPSDRLRLIMMYCLYREGVIQEDIERLLFHSGLPYTTADANVVTNLDLLGGRTLKADVKDKQINAPPILAKKAAPTAQEEEFALSRFEPNVKLMLEELAKGTLDQSLFPYLRPPTDNSTELALQSQTSLRSAKPTWARNRMSTVDNRQRIFVYMAGGATYSEARSCYEVANTRGRDVILVTSHMQTPETFVQDMKNLDAKRNTLGLPIDGPQPRAPDYLFMKNDPPPPRPVQPVQQAMPPQQRPSALQAGRPGGQMPMSGKTLPMQPPTAGMAAMSMNSSPSSGRQPMQLGPQNGMSGHKPDKKSKHDGEEKEKKKRGFFGKRKDKS</sequence>
<name>A0A9N9PIQ8_9HELO</name>
<dbReference type="Gene3D" id="3.90.830.10">
    <property type="entry name" value="Syntaxin Binding Protein 1, Chain A, domain 2"/>
    <property type="match status" value="1"/>
</dbReference>
<dbReference type="SUPFAM" id="SSF56815">
    <property type="entry name" value="Sec1/munc18-like (SM) proteins"/>
    <property type="match status" value="1"/>
</dbReference>
<protein>
    <recommendedName>
        <fullName evidence="5">Sec1-like protein</fullName>
    </recommendedName>
</protein>
<dbReference type="Gene3D" id="1.25.40.60">
    <property type="match status" value="1"/>
</dbReference>
<comment type="caution">
    <text evidence="3">The sequence shown here is derived from an EMBL/GenBank/DDBJ whole genome shotgun (WGS) entry which is preliminary data.</text>
</comment>
<dbReference type="InterPro" id="IPR043154">
    <property type="entry name" value="Sec-1-like_dom1"/>
</dbReference>
<evidence type="ECO:0000313" key="4">
    <source>
        <dbReference type="Proteomes" id="UP000696280"/>
    </source>
</evidence>
<evidence type="ECO:0000256" key="2">
    <source>
        <dbReference type="SAM" id="MobiDB-lite"/>
    </source>
</evidence>
<accession>A0A9N9PIQ8</accession>
<dbReference type="InterPro" id="IPR043127">
    <property type="entry name" value="Sec-1-like_dom3a"/>
</dbReference>
<dbReference type="InterPro" id="IPR036045">
    <property type="entry name" value="Sec1-like_sf"/>
</dbReference>
<dbReference type="Gene3D" id="3.40.50.2060">
    <property type="match status" value="1"/>
</dbReference>
<dbReference type="Pfam" id="PF00995">
    <property type="entry name" value="Sec1"/>
    <property type="match status" value="1"/>
</dbReference>
<feature type="compositionally biased region" description="Low complexity" evidence="2">
    <location>
        <begin position="650"/>
        <end position="662"/>
    </location>
</feature>
<keyword evidence="4" id="KW-1185">Reference proteome</keyword>
<evidence type="ECO:0000256" key="1">
    <source>
        <dbReference type="ARBA" id="ARBA00009884"/>
    </source>
</evidence>
<feature type="compositionally biased region" description="Low complexity" evidence="2">
    <location>
        <begin position="688"/>
        <end position="701"/>
    </location>
</feature>
<dbReference type="InterPro" id="IPR027482">
    <property type="entry name" value="Sec1-like_dom2"/>
</dbReference>
<dbReference type="OrthoDB" id="2228at2759"/>
<gene>
    <name evidence="3" type="ORF">HYFRA_00004709</name>
</gene>
<proteinExistence type="inferred from homology"/>
<dbReference type="Gene3D" id="3.40.50.1910">
    <property type="match status" value="1"/>
</dbReference>